<dbReference type="AlphaFoldDB" id="A0A835QR19"/>
<dbReference type="EMBL" id="JADCNL010000007">
    <property type="protein sequence ID" value="KAG0473058.1"/>
    <property type="molecule type" value="Genomic_DNA"/>
</dbReference>
<keyword evidence="2" id="KW-1185">Reference proteome</keyword>
<evidence type="ECO:0000313" key="1">
    <source>
        <dbReference type="EMBL" id="KAG0473058.1"/>
    </source>
</evidence>
<proteinExistence type="predicted"/>
<gene>
    <name evidence="1" type="ORF">HPP92_014915</name>
</gene>
<sequence length="154" mass="17024">MDSVPTYAMKASAALQPPFSLPAHYIPSESKSEEAIPASAHLHRKSLHRRLKEPKPDIPRNMICGKGGPSQCRLFHGKKLRGPVSTWGEGKSEMNIRDTASITETGEMTAVKEYISQDEALSVSSALEAVKKNDDIQSLTYTFREFADGDVYKE</sequence>
<dbReference type="OrthoDB" id="5547497at2759"/>
<evidence type="ECO:0000313" key="2">
    <source>
        <dbReference type="Proteomes" id="UP000636800"/>
    </source>
</evidence>
<protein>
    <submittedName>
        <fullName evidence="1">Uncharacterized protein</fullName>
    </submittedName>
</protein>
<dbReference type="Proteomes" id="UP000636800">
    <property type="component" value="Chromosome 7"/>
</dbReference>
<organism evidence="1 2">
    <name type="scientific">Vanilla planifolia</name>
    <name type="common">Vanilla</name>
    <dbReference type="NCBI Taxonomy" id="51239"/>
    <lineage>
        <taxon>Eukaryota</taxon>
        <taxon>Viridiplantae</taxon>
        <taxon>Streptophyta</taxon>
        <taxon>Embryophyta</taxon>
        <taxon>Tracheophyta</taxon>
        <taxon>Spermatophyta</taxon>
        <taxon>Magnoliopsida</taxon>
        <taxon>Liliopsida</taxon>
        <taxon>Asparagales</taxon>
        <taxon>Orchidaceae</taxon>
        <taxon>Vanilloideae</taxon>
        <taxon>Vanilleae</taxon>
        <taxon>Vanilla</taxon>
    </lineage>
</organism>
<comment type="caution">
    <text evidence="1">The sequence shown here is derived from an EMBL/GenBank/DDBJ whole genome shotgun (WGS) entry which is preliminary data.</text>
</comment>
<reference evidence="1 2" key="1">
    <citation type="journal article" date="2020" name="Nat. Food">
        <title>A phased Vanilla planifolia genome enables genetic improvement of flavour and production.</title>
        <authorList>
            <person name="Hasing T."/>
            <person name="Tang H."/>
            <person name="Brym M."/>
            <person name="Khazi F."/>
            <person name="Huang T."/>
            <person name="Chambers A.H."/>
        </authorList>
    </citation>
    <scope>NUCLEOTIDE SEQUENCE [LARGE SCALE GENOMIC DNA]</scope>
    <source>
        <tissue evidence="1">Leaf</tissue>
    </source>
</reference>
<accession>A0A835QR19</accession>
<name>A0A835QR19_VANPL</name>